<sequence>MVNVGFIKVVINADGERSAENKIMFEQVASAYCSPDRFHWVEWQQGASCHQLVGYVAIPMLVTACPTERSRAAAASRGVTRVTRRRAPPNVNASLICILPKEQQLLKFF</sequence>
<gene>
    <name evidence="1" type="primary">jg23571</name>
    <name evidence="1" type="ORF">PAEG_LOCUS19750</name>
</gene>
<organism evidence="1 2">
    <name type="scientific">Pararge aegeria aegeria</name>
    <dbReference type="NCBI Taxonomy" id="348720"/>
    <lineage>
        <taxon>Eukaryota</taxon>
        <taxon>Metazoa</taxon>
        <taxon>Ecdysozoa</taxon>
        <taxon>Arthropoda</taxon>
        <taxon>Hexapoda</taxon>
        <taxon>Insecta</taxon>
        <taxon>Pterygota</taxon>
        <taxon>Neoptera</taxon>
        <taxon>Endopterygota</taxon>
        <taxon>Lepidoptera</taxon>
        <taxon>Glossata</taxon>
        <taxon>Ditrysia</taxon>
        <taxon>Papilionoidea</taxon>
        <taxon>Nymphalidae</taxon>
        <taxon>Satyrinae</taxon>
        <taxon>Satyrini</taxon>
        <taxon>Parargina</taxon>
        <taxon>Pararge</taxon>
    </lineage>
</organism>
<accession>A0A8S4RXH9</accession>
<evidence type="ECO:0000313" key="1">
    <source>
        <dbReference type="EMBL" id="CAH2243646.1"/>
    </source>
</evidence>
<dbReference type="Proteomes" id="UP000838756">
    <property type="component" value="Unassembled WGS sequence"/>
</dbReference>
<evidence type="ECO:0000313" key="2">
    <source>
        <dbReference type="Proteomes" id="UP000838756"/>
    </source>
</evidence>
<comment type="caution">
    <text evidence="1">The sequence shown here is derived from an EMBL/GenBank/DDBJ whole genome shotgun (WGS) entry which is preliminary data.</text>
</comment>
<reference evidence="1" key="1">
    <citation type="submission" date="2022-03" db="EMBL/GenBank/DDBJ databases">
        <authorList>
            <person name="Lindestad O."/>
        </authorList>
    </citation>
    <scope>NUCLEOTIDE SEQUENCE</scope>
</reference>
<dbReference type="EMBL" id="CAKXAJ010025761">
    <property type="protein sequence ID" value="CAH2243646.1"/>
    <property type="molecule type" value="Genomic_DNA"/>
</dbReference>
<proteinExistence type="predicted"/>
<keyword evidence="2" id="KW-1185">Reference proteome</keyword>
<dbReference type="AlphaFoldDB" id="A0A8S4RXH9"/>
<protein>
    <submittedName>
        <fullName evidence="1">Jg23571 protein</fullName>
    </submittedName>
</protein>
<name>A0A8S4RXH9_9NEOP</name>